<evidence type="ECO:0000313" key="1">
    <source>
        <dbReference type="EMBL" id="QPP10850.1"/>
    </source>
</evidence>
<name>A0A7T1TDC5_9ACTN</name>
<accession>A0A7T1TDC5</accession>
<evidence type="ECO:0000313" key="2">
    <source>
        <dbReference type="Proteomes" id="UP000595046"/>
    </source>
</evidence>
<proteinExistence type="predicted"/>
<keyword evidence="2" id="KW-1185">Reference proteome</keyword>
<dbReference type="EMBL" id="CP048882">
    <property type="protein sequence ID" value="QPP10850.1"/>
    <property type="molecule type" value="Genomic_DNA"/>
</dbReference>
<organism evidence="1 2">
    <name type="scientific">Streptomyces bathyalis</name>
    <dbReference type="NCBI Taxonomy" id="2710756"/>
    <lineage>
        <taxon>Bacteria</taxon>
        <taxon>Bacillati</taxon>
        <taxon>Actinomycetota</taxon>
        <taxon>Actinomycetes</taxon>
        <taxon>Kitasatosporales</taxon>
        <taxon>Streptomycetaceae</taxon>
        <taxon>Streptomyces</taxon>
    </lineage>
</organism>
<reference evidence="2" key="1">
    <citation type="submission" date="2020-02" db="EMBL/GenBank/DDBJ databases">
        <title>Streptomyces sp. ASO4wet.</title>
        <authorList>
            <person name="Risdian C."/>
            <person name="Landwehr W."/>
            <person name="Schupp P."/>
            <person name="Wink J."/>
        </authorList>
    </citation>
    <scope>NUCLEOTIDE SEQUENCE [LARGE SCALE GENOMIC DNA]</scope>
    <source>
        <strain evidence="2">ASO4wet</strain>
    </source>
</reference>
<sequence length="101" mass="10053">MRCPHGGTVRPAQGAAGPVRIAGVPVARAGDAFVVTGCPHISGGRPRPCLTVRFSPGSGARPLSGGRPLLLNTTAAQCFSADLTPQGPPVVGAAQQGVSCR</sequence>
<protein>
    <submittedName>
        <fullName evidence="1">Uncharacterized protein</fullName>
    </submittedName>
</protein>
<dbReference type="Proteomes" id="UP000595046">
    <property type="component" value="Chromosome"/>
</dbReference>
<dbReference type="KEGG" id="sbat:G4Z16_20120"/>
<dbReference type="AlphaFoldDB" id="A0A7T1TDC5"/>
<gene>
    <name evidence="1" type="ORF">G4Z16_20120</name>
</gene>